<proteinExistence type="predicted"/>
<dbReference type="AlphaFoldDB" id="A0A915KDW1"/>
<reference evidence="3" key="1">
    <citation type="submission" date="2022-11" db="UniProtKB">
        <authorList>
            <consortium name="WormBaseParasite"/>
        </authorList>
    </citation>
    <scope>IDENTIFICATION</scope>
</reference>
<keyword evidence="2" id="KW-1185">Reference proteome</keyword>
<protein>
    <submittedName>
        <fullName evidence="3">Uncharacterized protein</fullName>
    </submittedName>
</protein>
<sequence length="152" mass="17075">MNSEVVKHFRDSEQANQVQQHLQDYKSMKSALRGSSRKGRIPVEDVYDLPMEYQCKVGGLQGVDDAEFLGPKARDPLQYERPHVGRDRRLPLVVRCAKMATETLVKREQGVGGADMDGHRYMNAVRPKKLIKTISCSVRGKKESTDRSTGSG</sequence>
<organism evidence="2 3">
    <name type="scientific">Romanomermis culicivorax</name>
    <name type="common">Nematode worm</name>
    <dbReference type="NCBI Taxonomy" id="13658"/>
    <lineage>
        <taxon>Eukaryota</taxon>
        <taxon>Metazoa</taxon>
        <taxon>Ecdysozoa</taxon>
        <taxon>Nematoda</taxon>
        <taxon>Enoplea</taxon>
        <taxon>Dorylaimia</taxon>
        <taxon>Mermithida</taxon>
        <taxon>Mermithoidea</taxon>
        <taxon>Mermithidae</taxon>
        <taxon>Romanomermis</taxon>
    </lineage>
</organism>
<dbReference type="Proteomes" id="UP000887565">
    <property type="component" value="Unplaced"/>
</dbReference>
<name>A0A915KDW1_ROMCU</name>
<accession>A0A915KDW1</accession>
<evidence type="ECO:0000256" key="1">
    <source>
        <dbReference type="SAM" id="MobiDB-lite"/>
    </source>
</evidence>
<feature type="region of interest" description="Disordered" evidence="1">
    <location>
        <begin position="1"/>
        <end position="21"/>
    </location>
</feature>
<dbReference type="WBParaSite" id="nRc.2.0.1.t36897-RA">
    <property type="protein sequence ID" value="nRc.2.0.1.t36897-RA"/>
    <property type="gene ID" value="nRc.2.0.1.g36897"/>
</dbReference>
<evidence type="ECO:0000313" key="2">
    <source>
        <dbReference type="Proteomes" id="UP000887565"/>
    </source>
</evidence>
<evidence type="ECO:0000313" key="3">
    <source>
        <dbReference type="WBParaSite" id="nRc.2.0.1.t36897-RA"/>
    </source>
</evidence>
<feature type="compositionally biased region" description="Basic and acidic residues" evidence="1">
    <location>
        <begin position="1"/>
        <end position="13"/>
    </location>
</feature>